<feature type="transmembrane region" description="Helical" evidence="9">
    <location>
        <begin position="89"/>
        <end position="109"/>
    </location>
</feature>
<evidence type="ECO:0000256" key="1">
    <source>
        <dbReference type="ARBA" id="ARBA00004651"/>
    </source>
</evidence>
<keyword evidence="12" id="KW-1185">Reference proteome</keyword>
<proteinExistence type="predicted"/>
<dbReference type="EnsemblMetazoa" id="MESCA004434-RA">
    <property type="protein sequence ID" value="MESCA004434-PA"/>
    <property type="gene ID" value="MESCA004434"/>
</dbReference>
<evidence type="ECO:0000313" key="11">
    <source>
        <dbReference type="EnsemblMetazoa" id="MESCA004434-PA"/>
    </source>
</evidence>
<feature type="transmembrane region" description="Helical" evidence="9">
    <location>
        <begin position="294"/>
        <end position="313"/>
    </location>
</feature>
<feature type="transmembrane region" description="Helical" evidence="9">
    <location>
        <begin position="59"/>
        <end position="82"/>
    </location>
</feature>
<keyword evidence="8" id="KW-0325">Glycoprotein</keyword>
<dbReference type="PROSITE" id="PS50850">
    <property type="entry name" value="MFS"/>
    <property type="match status" value="1"/>
</dbReference>
<keyword evidence="4" id="KW-0762">Sugar transport</keyword>
<keyword evidence="3" id="KW-1003">Cell membrane</keyword>
<evidence type="ECO:0000259" key="10">
    <source>
        <dbReference type="PROSITE" id="PS50850"/>
    </source>
</evidence>
<feature type="transmembrane region" description="Helical" evidence="9">
    <location>
        <begin position="18"/>
        <end position="39"/>
    </location>
</feature>
<dbReference type="Proteomes" id="UP000015102">
    <property type="component" value="Unassembled WGS sequence"/>
</dbReference>
<feature type="transmembrane region" description="Helical" evidence="9">
    <location>
        <begin position="147"/>
        <end position="166"/>
    </location>
</feature>
<dbReference type="PANTHER" id="PTHR48021">
    <property type="match status" value="1"/>
</dbReference>
<evidence type="ECO:0000256" key="3">
    <source>
        <dbReference type="ARBA" id="ARBA00022475"/>
    </source>
</evidence>
<keyword evidence="2" id="KW-0813">Transport</keyword>
<dbReference type="InterPro" id="IPR050549">
    <property type="entry name" value="MFS_Trehalose_Transporter"/>
</dbReference>
<dbReference type="SUPFAM" id="SSF103473">
    <property type="entry name" value="MFS general substrate transporter"/>
    <property type="match status" value="1"/>
</dbReference>
<dbReference type="InterPro" id="IPR003663">
    <property type="entry name" value="Sugar/inositol_transpt"/>
</dbReference>
<dbReference type="GO" id="GO:0005886">
    <property type="term" value="C:plasma membrane"/>
    <property type="evidence" value="ECO:0007669"/>
    <property type="project" value="UniProtKB-SubCell"/>
</dbReference>
<accession>T1GLM4</accession>
<dbReference type="InterPro" id="IPR036259">
    <property type="entry name" value="MFS_trans_sf"/>
</dbReference>
<dbReference type="STRING" id="36166.T1GLM4"/>
<dbReference type="EMBL" id="CAQQ02007090">
    <property type="status" value="NOT_ANNOTATED_CDS"/>
    <property type="molecule type" value="Genomic_DNA"/>
</dbReference>
<reference evidence="12" key="1">
    <citation type="submission" date="2013-02" db="EMBL/GenBank/DDBJ databases">
        <authorList>
            <person name="Hughes D."/>
        </authorList>
    </citation>
    <scope>NUCLEOTIDE SEQUENCE</scope>
    <source>
        <strain>Durham</strain>
        <strain evidence="12">NC isolate 2 -- Noor lab</strain>
    </source>
</reference>
<dbReference type="PANTHER" id="PTHR48021:SF1">
    <property type="entry name" value="GH07001P-RELATED"/>
    <property type="match status" value="1"/>
</dbReference>
<evidence type="ECO:0000256" key="6">
    <source>
        <dbReference type="ARBA" id="ARBA00022989"/>
    </source>
</evidence>
<evidence type="ECO:0000256" key="4">
    <source>
        <dbReference type="ARBA" id="ARBA00022597"/>
    </source>
</evidence>
<dbReference type="Pfam" id="PF00083">
    <property type="entry name" value="Sugar_tr"/>
    <property type="match status" value="2"/>
</dbReference>
<dbReference type="PROSITE" id="PS00217">
    <property type="entry name" value="SUGAR_TRANSPORT_2"/>
    <property type="match status" value="1"/>
</dbReference>
<protein>
    <recommendedName>
        <fullName evidence="10">Major facilitator superfamily (MFS) profile domain-containing protein</fullName>
    </recommendedName>
</protein>
<keyword evidence="5 9" id="KW-0812">Transmembrane</keyword>
<dbReference type="InterPro" id="IPR020846">
    <property type="entry name" value="MFS_dom"/>
</dbReference>
<dbReference type="OMA" id="EQSWEIG"/>
<dbReference type="FunFam" id="1.20.1250.20:FF:000218">
    <property type="entry name" value="facilitated trehalose transporter Tret1"/>
    <property type="match status" value="1"/>
</dbReference>
<feature type="domain" description="Major facilitator superfamily (MFS) profile" evidence="10">
    <location>
        <begin position="20"/>
        <end position="416"/>
    </location>
</feature>
<name>T1GLM4_MEGSC</name>
<feature type="transmembrane region" description="Helical" evidence="9">
    <location>
        <begin position="115"/>
        <end position="135"/>
    </location>
</feature>
<evidence type="ECO:0000256" key="2">
    <source>
        <dbReference type="ARBA" id="ARBA00022448"/>
    </source>
</evidence>
<reference evidence="11" key="2">
    <citation type="submission" date="2015-06" db="UniProtKB">
        <authorList>
            <consortium name="EnsemblMetazoa"/>
        </authorList>
    </citation>
    <scope>IDENTIFICATION</scope>
</reference>
<dbReference type="GO" id="GO:0051119">
    <property type="term" value="F:sugar transmembrane transporter activity"/>
    <property type="evidence" value="ECO:0007669"/>
    <property type="project" value="InterPro"/>
</dbReference>
<evidence type="ECO:0000256" key="8">
    <source>
        <dbReference type="ARBA" id="ARBA00023180"/>
    </source>
</evidence>
<dbReference type="HOGENOM" id="CLU_001265_30_5_1"/>
<dbReference type="PRINTS" id="PR00171">
    <property type="entry name" value="SUGRTRNSPORT"/>
</dbReference>
<feature type="transmembrane region" description="Helical" evidence="9">
    <location>
        <begin position="325"/>
        <end position="349"/>
    </location>
</feature>
<evidence type="ECO:0000256" key="9">
    <source>
        <dbReference type="SAM" id="Phobius"/>
    </source>
</evidence>
<dbReference type="InterPro" id="IPR005829">
    <property type="entry name" value="Sugar_transporter_CS"/>
</dbReference>
<feature type="transmembrane region" description="Helical" evidence="9">
    <location>
        <begin position="393"/>
        <end position="412"/>
    </location>
</feature>
<keyword evidence="6 9" id="KW-1133">Transmembrane helix</keyword>
<organism evidence="11 12">
    <name type="scientific">Megaselia scalaris</name>
    <name type="common">Humpbacked fly</name>
    <name type="synonym">Phora scalaris</name>
    <dbReference type="NCBI Taxonomy" id="36166"/>
    <lineage>
        <taxon>Eukaryota</taxon>
        <taxon>Metazoa</taxon>
        <taxon>Ecdysozoa</taxon>
        <taxon>Arthropoda</taxon>
        <taxon>Hexapoda</taxon>
        <taxon>Insecta</taxon>
        <taxon>Pterygota</taxon>
        <taxon>Neoptera</taxon>
        <taxon>Endopterygota</taxon>
        <taxon>Diptera</taxon>
        <taxon>Brachycera</taxon>
        <taxon>Muscomorpha</taxon>
        <taxon>Platypezoidea</taxon>
        <taxon>Phoridae</taxon>
        <taxon>Megaseliini</taxon>
        <taxon>Megaselia</taxon>
    </lineage>
</organism>
<feature type="transmembrane region" description="Helical" evidence="9">
    <location>
        <begin position="172"/>
        <end position="193"/>
    </location>
</feature>
<dbReference type="AlphaFoldDB" id="T1GLM4"/>
<feature type="transmembrane region" description="Helical" evidence="9">
    <location>
        <begin position="361"/>
        <end position="381"/>
    </location>
</feature>
<comment type="subcellular location">
    <subcellularLocation>
        <location evidence="1">Cell membrane</location>
        <topology evidence="1">Multi-pass membrane protein</topology>
    </subcellularLocation>
</comment>
<keyword evidence="7 9" id="KW-0472">Membrane</keyword>
<evidence type="ECO:0000256" key="7">
    <source>
        <dbReference type="ARBA" id="ARBA00023136"/>
    </source>
</evidence>
<dbReference type="InterPro" id="IPR044775">
    <property type="entry name" value="MFS_ERD6/Tret1-like"/>
</dbReference>
<dbReference type="InterPro" id="IPR005828">
    <property type="entry name" value="MFS_sugar_transport-like"/>
</dbReference>
<dbReference type="Gene3D" id="1.20.1250.20">
    <property type="entry name" value="MFS general substrate transporter like domains"/>
    <property type="match status" value="3"/>
</dbReference>
<dbReference type="CDD" id="cd17358">
    <property type="entry name" value="MFS_GLUT6_8_Class3_like"/>
    <property type="match status" value="1"/>
</dbReference>
<evidence type="ECO:0000313" key="12">
    <source>
        <dbReference type="Proteomes" id="UP000015102"/>
    </source>
</evidence>
<evidence type="ECO:0000256" key="5">
    <source>
        <dbReference type="ARBA" id="ARBA00022692"/>
    </source>
</evidence>
<sequence length="444" mass="47874">MATPAPAPTNKEKYFPQVLAALVASGGALVAGTVLGWSSQLFDPLVKEGAYKFNITEFEFGWCGSILNLGAAATCIPISFICDLIGRKFTMLSLCGPLLLGWILVTAAVNPIMVMFGRFFLGMGSGGFCVAAPMYTGEMASKKIRGLLGTFFQLMITIGILISNILGAYVKLLVFHLLCLVITTIFTILFIFLPETPAYLISKGKDEKAEKNIKTLRGKNFDPKTEIADLKADLEKRKAHPSNECKSLCTKYGLTSLFIGMGLMFYQQVSGINAVIFYASVIFGASKTSLDMSVCTVIVGVVQVIATCVSAAVVDKMDSVADLGWLPLTSLIVFIIMFSFGYGPVPWLMMGEIFDPSFKSIACGINGTTNWTLAFIVTAVYGPLNKAIGGGPVFWIFSGLTLSGLAFVFFAVTETKGKSLAEIQEIMKSKKEKAKDAETKDAKK</sequence>